<dbReference type="OrthoDB" id="7794186at2"/>
<feature type="domain" description="PKD" evidence="7">
    <location>
        <begin position="1011"/>
        <end position="1049"/>
    </location>
</feature>
<keyword evidence="9" id="KW-1185">Reference proteome</keyword>
<name>A0A4U3KYM2_9BACT</name>
<keyword evidence="3" id="KW-0677">Repeat</keyword>
<dbReference type="InterPro" id="IPR035986">
    <property type="entry name" value="PKD_dom_sf"/>
</dbReference>
<dbReference type="GO" id="GO:0005886">
    <property type="term" value="C:plasma membrane"/>
    <property type="evidence" value="ECO:0007669"/>
    <property type="project" value="TreeGrafter"/>
</dbReference>
<organism evidence="8 9">
    <name type="scientific">Ilyomonas limi</name>
    <dbReference type="NCBI Taxonomy" id="2575867"/>
    <lineage>
        <taxon>Bacteria</taxon>
        <taxon>Pseudomonadati</taxon>
        <taxon>Bacteroidota</taxon>
        <taxon>Chitinophagia</taxon>
        <taxon>Chitinophagales</taxon>
        <taxon>Chitinophagaceae</taxon>
        <taxon>Ilyomonas</taxon>
    </lineage>
</organism>
<dbReference type="RefSeq" id="WP_137262499.1">
    <property type="nucleotide sequence ID" value="NZ_SZQL01000011.1"/>
</dbReference>
<dbReference type="Pfam" id="PF13585">
    <property type="entry name" value="CHU_C"/>
    <property type="match status" value="1"/>
</dbReference>
<evidence type="ECO:0000313" key="9">
    <source>
        <dbReference type="Proteomes" id="UP000305848"/>
    </source>
</evidence>
<dbReference type="CDD" id="cd00146">
    <property type="entry name" value="PKD"/>
    <property type="match status" value="9"/>
</dbReference>
<proteinExistence type="predicted"/>
<feature type="domain" description="PKD" evidence="7">
    <location>
        <begin position="919"/>
        <end position="968"/>
    </location>
</feature>
<feature type="domain" description="PKD" evidence="7">
    <location>
        <begin position="1069"/>
        <end position="1135"/>
    </location>
</feature>
<dbReference type="SUPFAM" id="SSF49299">
    <property type="entry name" value="PKD domain"/>
    <property type="match status" value="12"/>
</dbReference>
<feature type="domain" description="PKD" evidence="7">
    <location>
        <begin position="807"/>
        <end position="898"/>
    </location>
</feature>
<protein>
    <submittedName>
        <fullName evidence="8">PKD domain-containing protein</fullName>
    </submittedName>
</protein>
<dbReference type="PROSITE" id="PS50093">
    <property type="entry name" value="PKD"/>
    <property type="match status" value="11"/>
</dbReference>
<dbReference type="EMBL" id="SZQL01000011">
    <property type="protein sequence ID" value="TKK67482.1"/>
    <property type="molecule type" value="Genomic_DNA"/>
</dbReference>
<evidence type="ECO:0000256" key="5">
    <source>
        <dbReference type="ARBA" id="ARBA00023136"/>
    </source>
</evidence>
<evidence type="ECO:0000256" key="6">
    <source>
        <dbReference type="SAM" id="SignalP"/>
    </source>
</evidence>
<dbReference type="Proteomes" id="UP000305848">
    <property type="component" value="Unassembled WGS sequence"/>
</dbReference>
<comment type="subcellular location">
    <subcellularLocation>
        <location evidence="1">Membrane</location>
        <topology evidence="1">Multi-pass membrane protein</topology>
    </subcellularLocation>
</comment>
<keyword evidence="2" id="KW-0812">Transmembrane</keyword>
<dbReference type="InterPro" id="IPR013783">
    <property type="entry name" value="Ig-like_fold"/>
</dbReference>
<dbReference type="GO" id="GO:0005261">
    <property type="term" value="F:monoatomic cation channel activity"/>
    <property type="evidence" value="ECO:0007669"/>
    <property type="project" value="TreeGrafter"/>
</dbReference>
<feature type="signal peptide" evidence="6">
    <location>
        <begin position="1"/>
        <end position="28"/>
    </location>
</feature>
<feature type="domain" description="PKD" evidence="7">
    <location>
        <begin position="110"/>
        <end position="193"/>
    </location>
</feature>
<keyword evidence="6" id="KW-0732">Signal</keyword>
<gene>
    <name evidence="8" type="ORF">FC093_14420</name>
</gene>
<evidence type="ECO:0000259" key="7">
    <source>
        <dbReference type="PROSITE" id="PS50093"/>
    </source>
</evidence>
<feature type="domain" description="PKD" evidence="7">
    <location>
        <begin position="27"/>
        <end position="106"/>
    </location>
</feature>
<dbReference type="SMART" id="SM00089">
    <property type="entry name" value="PKD"/>
    <property type="match status" value="13"/>
</dbReference>
<dbReference type="InterPro" id="IPR000601">
    <property type="entry name" value="PKD_dom"/>
</dbReference>
<evidence type="ECO:0000256" key="2">
    <source>
        <dbReference type="ARBA" id="ARBA00022692"/>
    </source>
</evidence>
<feature type="domain" description="PKD" evidence="7">
    <location>
        <begin position="551"/>
        <end position="598"/>
    </location>
</feature>
<dbReference type="NCBIfam" id="TIGR04131">
    <property type="entry name" value="Bac_Flav_CTERM"/>
    <property type="match status" value="1"/>
</dbReference>
<keyword evidence="4" id="KW-1133">Transmembrane helix</keyword>
<feature type="domain" description="PKD" evidence="7">
    <location>
        <begin position="1187"/>
        <end position="1240"/>
    </location>
</feature>
<evidence type="ECO:0000313" key="8">
    <source>
        <dbReference type="EMBL" id="TKK67482.1"/>
    </source>
</evidence>
<dbReference type="Pfam" id="PF18911">
    <property type="entry name" value="PKD_4"/>
    <property type="match status" value="9"/>
</dbReference>
<dbReference type="PANTHER" id="PTHR46730">
    <property type="entry name" value="POLYCYSTIN-1"/>
    <property type="match status" value="1"/>
</dbReference>
<reference evidence="8 9" key="1">
    <citation type="submission" date="2019-05" db="EMBL/GenBank/DDBJ databases">
        <title>Panacibacter sp. strain 17mud1-8 Genome sequencing and assembly.</title>
        <authorList>
            <person name="Chhetri G."/>
        </authorList>
    </citation>
    <scope>NUCLEOTIDE SEQUENCE [LARGE SCALE GENOMIC DNA]</scope>
    <source>
        <strain evidence="8 9">17mud1-8</strain>
    </source>
</reference>
<evidence type="ECO:0000256" key="4">
    <source>
        <dbReference type="ARBA" id="ARBA00022989"/>
    </source>
</evidence>
<dbReference type="InterPro" id="IPR022409">
    <property type="entry name" value="PKD/Chitinase_dom"/>
</dbReference>
<dbReference type="PANTHER" id="PTHR46730:SF4">
    <property type="entry name" value="POLYCYSTIC KIDNEY DISEASE PROTEIN 1-LIKE 1"/>
    <property type="match status" value="1"/>
</dbReference>
<feature type="domain" description="PKD" evidence="7">
    <location>
        <begin position="483"/>
        <end position="530"/>
    </location>
</feature>
<feature type="chain" id="PRO_5020761069" evidence="6">
    <location>
        <begin position="29"/>
        <end position="1655"/>
    </location>
</feature>
<dbReference type="Pfam" id="PF00801">
    <property type="entry name" value="PKD"/>
    <property type="match status" value="1"/>
</dbReference>
<feature type="domain" description="PKD" evidence="7">
    <location>
        <begin position="210"/>
        <end position="283"/>
    </location>
</feature>
<dbReference type="Gene3D" id="2.60.40.10">
    <property type="entry name" value="Immunoglobulins"/>
    <property type="match status" value="13"/>
</dbReference>
<sequence length="1655" mass="180619">MVRAEEWLKHFVCLIACVIISFMAAAQTADFTATPTSGCSPLSVIFTNTSTGFSANATYNWDFGNGNSSALKDSVGAQYKDEHDYTVTLTVTDNNQTYTKSTTITVYKKPLVDFSANTLNGCAPLPVTFTSNSTPGDGTIASYFWDFGDGATASGTQETVHTYQSAATISPSLTVTNSFGCYSTAKKTDLIQVLPSVNPAFTASQTVLCTVNDAVTFINNSTGEGTLSYHWDFGDGQTSIDKVPEHLYSSKGTYNVKLEVTNSDGCTADTAMPAYINVANYNADFEVPALACEHTNITFTDISNPQPTSYTQQLWIVDGQQFSIDSSQFSYSFTAGQHTVQLIDVFGTCKDTAIKNITVLEKPAITGFVVNIQNTCGAPTTVQFKDTTANITKWEWDVDNTTNSNFEPTNFTSATSYTYTADGTYYAWLRTTNAAGCTAEIVQPITIKKVSADIHSSAGQYGCDSLTTTFSALSSQVIKETVWNFGDNTPTTTDKTPEHVFKQPGDYQVILNYKTADGCSGVATYTVHVTPRPKFDFTAVPGTTVCGSTPVSFNVTGSNLDGNYFWNFGDQPGYRPGTIDQSHQYRYDSTFTVSLVITKEGCSDTVTKKDYITVLPPFPNIHNQAHTCEGTRGLVTYEDTTKATNWSWDFGDGTPAYTYNSPQQIIQHTYSKSGTYIVKLTAKSGNCTVTDSVNTFVLLRQSPVLTSTLTELCGSDNLPLVVSDVETNPAAVFFGFNHDYNMLYAQYRDSSLFAGTYTSPDDVWRNTFHLDLTDLDNTKKDLRIITTSYYFNCLDTTNYIPIKIKGPKAGFEIQNNDNCFKDPLTFTDTSKSSNGAAIVKWEWNFGDGNTTAKINSNPFDYQYQTPGTYNILLRVTDKTGCTDTAQHTIRTNFPLAAFEMSENPVLPDSNVYFYNRSVISDTNNYNNSAFTWMFGDGTIIKNVYRDSIPVHHYATTGVDTVMLIARDNLTTCSDTAVQLLYVKNLNLNFTYTTEFVNPGSGCPPIVATFTSTTVNTSSISWDFGDGTTIGNNGVPQHTYNKPGKYKVTLYGYFRDGTVDSVFQYITIQGPYATLRADKQFVCGAQPIMLTAQASNATSYTWDFGDGTLTGAADTFAVHNYLTPGMYTPSLIVKDSNNCSFPFFLEKPIIIDTLHLAIQTRPEVVCDSSIVLFTPDIISVAKDVAKVPLQYHWSFGTGKVKDTANTESPAFLYSKTGTYPVTLSAASPYGCAAETSVDIVVNPTPKAGIKGPASLCQDDWGNFIGSADISNNSLTWEWHFPNGSTSAEQKPAQQQFIHSGTDPVMLVVNENGCYDTAYSPLTVYAKPLVNLQPVRPQICAGQSVQLTAHDGISYKWTPNKSINDNTIANPFVAPDSTTLYKVAVTNSNGCVNTDSVMVRVVQRFAITAMPLLYVCRGSSAQLNVSGADIYQWIEGSGLSNTNTSNPAINTTTAQTYKVVGYDSSHCFTDTAITEVRIVELPTVNAGNNISTFAGSPVTLAPTTSPDVTGWNWQPEMYLSCSNCPSPVSIPQANITYVVQVNNEYGCVAKDSVQINVLCKQSLIQIPSAFTPNGDGINERFNVRGSGIKQINRFAIFNRDGQMLFERTNMSAYDENAGWDGTFKGKAVAPGTYVYIASIVCATGEVYHYKGTVVLIR</sequence>
<keyword evidence="5" id="KW-0472">Membrane</keyword>
<comment type="caution">
    <text evidence="8">The sequence shown here is derived from an EMBL/GenBank/DDBJ whole genome shotgun (WGS) entry which is preliminary data.</text>
</comment>
<dbReference type="InterPro" id="IPR026341">
    <property type="entry name" value="T9SS_type_B"/>
</dbReference>
<feature type="domain" description="PKD" evidence="7">
    <location>
        <begin position="616"/>
        <end position="697"/>
    </location>
</feature>
<evidence type="ECO:0000256" key="3">
    <source>
        <dbReference type="ARBA" id="ARBA00022737"/>
    </source>
</evidence>
<accession>A0A4U3KYM2</accession>
<evidence type="ECO:0000256" key="1">
    <source>
        <dbReference type="ARBA" id="ARBA00004141"/>
    </source>
</evidence>
<dbReference type="GO" id="GO:0006816">
    <property type="term" value="P:calcium ion transport"/>
    <property type="evidence" value="ECO:0007669"/>
    <property type="project" value="TreeGrafter"/>
</dbReference>